<dbReference type="Pfam" id="PF05343">
    <property type="entry name" value="Peptidase_M42"/>
    <property type="match status" value="1"/>
</dbReference>
<gene>
    <name evidence="6" type="ORF">FKY71_03155</name>
</gene>
<dbReference type="Proteomes" id="UP000315400">
    <property type="component" value="Unassembled WGS sequence"/>
</dbReference>
<evidence type="ECO:0000313" key="6">
    <source>
        <dbReference type="EMBL" id="TQF00513.1"/>
    </source>
</evidence>
<dbReference type="Gene3D" id="2.40.30.40">
    <property type="entry name" value="Peptidase M42, domain 2"/>
    <property type="match status" value="1"/>
</dbReference>
<dbReference type="GO" id="GO:0046872">
    <property type="term" value="F:metal ion binding"/>
    <property type="evidence" value="ECO:0007669"/>
    <property type="project" value="UniProtKB-KW"/>
</dbReference>
<evidence type="ECO:0000256" key="4">
    <source>
        <dbReference type="ARBA" id="ARBA00022723"/>
    </source>
</evidence>
<protein>
    <submittedName>
        <fullName evidence="6">M42 family metallopeptidase</fullName>
    </submittedName>
</protein>
<sequence>MADTAKPWATAMPDAQFQLMHDILAAPSPIGLEGAMTHGVLKPYFEQIAPDGWAVQTFKGHAGVVLDTHPGRDDLFTVMVIGHADKIRMQVRSIGEDGKIWINSDSFLPTTLIGHEVTLFSEDPDAPGRYRRLDGGTVEALGAIHFADPKLRSGEKGVRKEQLYVELQLHGKDRKKQVEALGIRPGDSILMNRPIRRGFGPDSFYGAYLDNGLGCFVAAESARLVAEAGGARNIRMLFAAATYEEIGRFGSRVLVSEMRPDAIIGVDVNHDYKAAPGIGDKRMAPISMGDGFTMSVGSIVSEQLNRRIEAVAHEKAIPIQRDVVGADTGTDGMAGVLGNVDCAATSVGMPIRNMHTISESGCTRDVLACTHAVAETLQALDAEESRTGQLAAAFCADHPRLDQASGLAHRGPVEKDA</sequence>
<dbReference type="PANTHER" id="PTHR32481">
    <property type="entry name" value="AMINOPEPTIDASE"/>
    <property type="match status" value="1"/>
</dbReference>
<keyword evidence="5" id="KW-0378">Hydrolase</keyword>
<accession>A0A540VUV0</accession>
<keyword evidence="2" id="KW-0031">Aminopeptidase</keyword>
<comment type="similarity">
    <text evidence="1">Belongs to the peptidase M42 family.</text>
</comment>
<dbReference type="SUPFAM" id="SSF53187">
    <property type="entry name" value="Zn-dependent exopeptidases"/>
    <property type="match status" value="1"/>
</dbReference>
<keyword evidence="3" id="KW-0645">Protease</keyword>
<evidence type="ECO:0000256" key="1">
    <source>
        <dbReference type="ARBA" id="ARBA00006272"/>
    </source>
</evidence>
<keyword evidence="4" id="KW-0479">Metal-binding</keyword>
<dbReference type="STRING" id="1260251.SPISAL_03820"/>
<evidence type="ECO:0000313" key="7">
    <source>
        <dbReference type="Proteomes" id="UP000315400"/>
    </source>
</evidence>
<dbReference type="AlphaFoldDB" id="A0A540VUV0"/>
<dbReference type="GO" id="GO:0004177">
    <property type="term" value="F:aminopeptidase activity"/>
    <property type="evidence" value="ECO:0007669"/>
    <property type="project" value="UniProtKB-KW"/>
</dbReference>
<dbReference type="InterPro" id="IPR051464">
    <property type="entry name" value="Peptidase_M42_aminopept"/>
</dbReference>
<evidence type="ECO:0000256" key="3">
    <source>
        <dbReference type="ARBA" id="ARBA00022670"/>
    </source>
</evidence>
<comment type="caution">
    <text evidence="6">The sequence shown here is derived from an EMBL/GenBank/DDBJ whole genome shotgun (WGS) entry which is preliminary data.</text>
</comment>
<dbReference type="GO" id="GO:0006508">
    <property type="term" value="P:proteolysis"/>
    <property type="evidence" value="ECO:0007669"/>
    <property type="project" value="UniProtKB-KW"/>
</dbReference>
<name>A0A540VUV0_9GAMM</name>
<dbReference type="EMBL" id="VIFK01000011">
    <property type="protein sequence ID" value="TQF00513.1"/>
    <property type="molecule type" value="Genomic_DNA"/>
</dbReference>
<organism evidence="6 7">
    <name type="scientific">Spiribacter salinus</name>
    <dbReference type="NCBI Taxonomy" id="1335746"/>
    <lineage>
        <taxon>Bacteria</taxon>
        <taxon>Pseudomonadati</taxon>
        <taxon>Pseudomonadota</taxon>
        <taxon>Gammaproteobacteria</taxon>
        <taxon>Chromatiales</taxon>
        <taxon>Ectothiorhodospiraceae</taxon>
        <taxon>Spiribacter</taxon>
    </lineage>
</organism>
<dbReference type="InterPro" id="IPR008007">
    <property type="entry name" value="Peptidase_M42"/>
</dbReference>
<evidence type="ECO:0000256" key="2">
    <source>
        <dbReference type="ARBA" id="ARBA00022438"/>
    </source>
</evidence>
<dbReference type="PANTHER" id="PTHR32481:SF0">
    <property type="entry name" value="AMINOPEPTIDASE YPDE-RELATED"/>
    <property type="match status" value="1"/>
</dbReference>
<reference evidence="6 7" key="1">
    <citation type="submission" date="2019-06" db="EMBL/GenBank/DDBJ databases">
        <title>Metagenome assembled Genome of Spiribacter salinus SL48-SHIP from the microbial mat of Salt Lake 48 (Novosibirsk region, Russia).</title>
        <authorList>
            <person name="Shipova A."/>
            <person name="Rozanov A.S."/>
            <person name="Bryanskaya A.V."/>
            <person name="Peltek S.E."/>
        </authorList>
    </citation>
    <scope>NUCLEOTIDE SEQUENCE [LARGE SCALE GENOMIC DNA]</scope>
    <source>
        <strain evidence="6">SL48-SHIP-2</strain>
    </source>
</reference>
<dbReference type="InterPro" id="IPR023367">
    <property type="entry name" value="Peptidase_M42_dom2"/>
</dbReference>
<proteinExistence type="inferred from homology"/>
<dbReference type="Gene3D" id="3.40.630.10">
    <property type="entry name" value="Zn peptidases"/>
    <property type="match status" value="1"/>
</dbReference>
<evidence type="ECO:0000256" key="5">
    <source>
        <dbReference type="ARBA" id="ARBA00022801"/>
    </source>
</evidence>